<feature type="region of interest" description="Disordered" evidence="1">
    <location>
        <begin position="848"/>
        <end position="879"/>
    </location>
</feature>
<dbReference type="InParanoid" id="A0A0C3ETS1"/>
<feature type="compositionally biased region" description="Polar residues" evidence="1">
    <location>
        <begin position="708"/>
        <end position="724"/>
    </location>
</feature>
<feature type="compositionally biased region" description="Basic and acidic residues" evidence="1">
    <location>
        <begin position="579"/>
        <end position="601"/>
    </location>
</feature>
<evidence type="ECO:0008006" key="5">
    <source>
        <dbReference type="Google" id="ProtNLM"/>
    </source>
</evidence>
<keyword evidence="2" id="KW-0472">Membrane</keyword>
<organism evidence="3 4">
    <name type="scientific">Piloderma croceum (strain F 1598)</name>
    <dbReference type="NCBI Taxonomy" id="765440"/>
    <lineage>
        <taxon>Eukaryota</taxon>
        <taxon>Fungi</taxon>
        <taxon>Dikarya</taxon>
        <taxon>Basidiomycota</taxon>
        <taxon>Agaricomycotina</taxon>
        <taxon>Agaricomycetes</taxon>
        <taxon>Agaricomycetidae</taxon>
        <taxon>Atheliales</taxon>
        <taxon>Atheliaceae</taxon>
        <taxon>Piloderma</taxon>
    </lineage>
</organism>
<feature type="region of interest" description="Disordered" evidence="1">
    <location>
        <begin position="386"/>
        <end position="405"/>
    </location>
</feature>
<dbReference type="HOGENOM" id="CLU_015853_0_0_1"/>
<proteinExistence type="predicted"/>
<evidence type="ECO:0000313" key="3">
    <source>
        <dbReference type="EMBL" id="KIM75935.1"/>
    </source>
</evidence>
<dbReference type="STRING" id="765440.A0A0C3ETS1"/>
<gene>
    <name evidence="3" type="ORF">PILCRDRAFT_826769</name>
</gene>
<keyword evidence="2" id="KW-0812">Transmembrane</keyword>
<protein>
    <recommendedName>
        <fullName evidence="5">Transmembrane protein</fullName>
    </recommendedName>
</protein>
<feature type="region of interest" description="Disordered" evidence="1">
    <location>
        <begin position="410"/>
        <end position="474"/>
    </location>
</feature>
<evidence type="ECO:0000256" key="1">
    <source>
        <dbReference type="SAM" id="MobiDB-lite"/>
    </source>
</evidence>
<sequence length="879" mass="95676">MANPLQIYIDDTSPSIAYYPFADTFGPPDLLAGWNPYYTNSGYAAYQGQIGEGASLHRTSLDGASFSIQWSGTGIQIFGSASQASYNLTLDGTSTEANSTSLADGILAEFYDLIDVNHTVSLIVHTDSSPSPDSFISFDEALITSSPGPDDINSTFVSKTIDDNDVAFLGQWSYQSVFDENGQNLSFHYSVNSGDRVEIAFQGRTVMASGFISDASGQYSVSLDNQTSILSGHSSFSYSEALLFYATDIDDSRQHQLVIQNMEDRVLALKVNGVNYTTAQNNTNPNPTPVTSNASSTNTRGTKAAIGLACVLTFILLGLVFGYFLVYRPRSRRRTHEMRAQRSRDKEAEAGGGILDIGGESEDKATKPSSTGTSIRFAGLQFGLGSQQSRPDIIPVDSSRHSNRHSQWEAYTVDLSPVSHGRTQRTSPQRPDQPSGPMPFPNTRIPRSGGHTRLGSGARLLGNPGTRDNDDDDAMSIQSREFDYHGAAELLLSPRTSEAQFVSGFRPSMRAQEMGAHNVDRLRLGNSQQPRDAPYLDIREGTPFTVDFADVRGLRGNSRGLRTSQLAQIRSQSPEQNPEPERRRDSQDGKRLSQVKFDPHSEPIPITRWSFLDFGSTPPSSNDSNASQRSEPEKSRWSATTVPSQQTPSGPRTEPPSASHASVTFDIPRAPSQQARPRGPRVQFPASTPNSPHHRLSFGTDQPRPRHSSSLSPQPYTTTATSSYHYEEPASPTDSVTMSVSDILFRHNDSEAGSRRASAISQVLRAQPSQRSNLQTLPETSTPPPPPPPPPPLIVQKLLGMTSGDILNTTSNPPPPADAKLPTPESAPPVRREVSELPTPFMQRIFEIGSAALSPRHNRSASQDVLPKPESSKAARSRS</sequence>
<feature type="compositionally biased region" description="Polar residues" evidence="1">
    <location>
        <begin position="617"/>
        <end position="629"/>
    </location>
</feature>
<feature type="region of interest" description="Disordered" evidence="1">
    <location>
        <begin position="750"/>
        <end position="835"/>
    </location>
</feature>
<dbReference type="AlphaFoldDB" id="A0A0C3ETS1"/>
<feature type="region of interest" description="Disordered" evidence="1">
    <location>
        <begin position="334"/>
        <end position="373"/>
    </location>
</feature>
<dbReference type="EMBL" id="KN833040">
    <property type="protein sequence ID" value="KIM75935.1"/>
    <property type="molecule type" value="Genomic_DNA"/>
</dbReference>
<name>A0A0C3ETS1_PILCF</name>
<feature type="region of interest" description="Disordered" evidence="1">
    <location>
        <begin position="278"/>
        <end position="298"/>
    </location>
</feature>
<evidence type="ECO:0000256" key="2">
    <source>
        <dbReference type="SAM" id="Phobius"/>
    </source>
</evidence>
<dbReference type="Gene3D" id="2.60.120.260">
    <property type="entry name" value="Galactose-binding domain-like"/>
    <property type="match status" value="2"/>
</dbReference>
<feature type="compositionally biased region" description="Basic and acidic residues" evidence="1">
    <location>
        <begin position="337"/>
        <end position="349"/>
    </location>
</feature>
<accession>A0A0C3ETS1</accession>
<dbReference type="OrthoDB" id="2576334at2759"/>
<reference evidence="4" key="2">
    <citation type="submission" date="2015-01" db="EMBL/GenBank/DDBJ databases">
        <title>Evolutionary Origins and Diversification of the Mycorrhizal Mutualists.</title>
        <authorList>
            <consortium name="DOE Joint Genome Institute"/>
            <consortium name="Mycorrhizal Genomics Consortium"/>
            <person name="Kohler A."/>
            <person name="Kuo A."/>
            <person name="Nagy L.G."/>
            <person name="Floudas D."/>
            <person name="Copeland A."/>
            <person name="Barry K.W."/>
            <person name="Cichocki N."/>
            <person name="Veneault-Fourrey C."/>
            <person name="LaButti K."/>
            <person name="Lindquist E.A."/>
            <person name="Lipzen A."/>
            <person name="Lundell T."/>
            <person name="Morin E."/>
            <person name="Murat C."/>
            <person name="Riley R."/>
            <person name="Ohm R."/>
            <person name="Sun H."/>
            <person name="Tunlid A."/>
            <person name="Henrissat B."/>
            <person name="Grigoriev I.V."/>
            <person name="Hibbett D.S."/>
            <person name="Martin F."/>
        </authorList>
    </citation>
    <scope>NUCLEOTIDE SEQUENCE [LARGE SCALE GENOMIC DNA]</scope>
    <source>
        <strain evidence="4">F 1598</strain>
    </source>
</reference>
<feature type="region of interest" description="Disordered" evidence="1">
    <location>
        <begin position="556"/>
        <end position="735"/>
    </location>
</feature>
<feature type="compositionally biased region" description="Polar residues" evidence="1">
    <location>
        <begin position="767"/>
        <end position="780"/>
    </location>
</feature>
<dbReference type="Proteomes" id="UP000054166">
    <property type="component" value="Unassembled WGS sequence"/>
</dbReference>
<feature type="compositionally biased region" description="Polar residues" evidence="1">
    <location>
        <begin position="637"/>
        <end position="650"/>
    </location>
</feature>
<feature type="compositionally biased region" description="Pro residues" evidence="1">
    <location>
        <begin position="781"/>
        <end position="793"/>
    </location>
</feature>
<evidence type="ECO:0000313" key="4">
    <source>
        <dbReference type="Proteomes" id="UP000054166"/>
    </source>
</evidence>
<keyword evidence="4" id="KW-1185">Reference proteome</keyword>
<feature type="transmembrane region" description="Helical" evidence="2">
    <location>
        <begin position="304"/>
        <end position="326"/>
    </location>
</feature>
<reference evidence="3 4" key="1">
    <citation type="submission" date="2014-04" db="EMBL/GenBank/DDBJ databases">
        <authorList>
            <consortium name="DOE Joint Genome Institute"/>
            <person name="Kuo A."/>
            <person name="Tarkka M."/>
            <person name="Buscot F."/>
            <person name="Kohler A."/>
            <person name="Nagy L.G."/>
            <person name="Floudas D."/>
            <person name="Copeland A."/>
            <person name="Barry K.W."/>
            <person name="Cichocki N."/>
            <person name="Veneault-Fourrey C."/>
            <person name="LaButti K."/>
            <person name="Lindquist E.A."/>
            <person name="Lipzen A."/>
            <person name="Lundell T."/>
            <person name="Morin E."/>
            <person name="Murat C."/>
            <person name="Sun H."/>
            <person name="Tunlid A."/>
            <person name="Henrissat B."/>
            <person name="Grigoriev I.V."/>
            <person name="Hibbett D.S."/>
            <person name="Martin F."/>
            <person name="Nordberg H.P."/>
            <person name="Cantor M.N."/>
            <person name="Hua S.X."/>
        </authorList>
    </citation>
    <scope>NUCLEOTIDE SEQUENCE [LARGE SCALE GENOMIC DNA]</scope>
    <source>
        <strain evidence="3 4">F 1598</strain>
    </source>
</reference>
<keyword evidence="2" id="KW-1133">Transmembrane helix</keyword>
<feature type="compositionally biased region" description="Polar residues" evidence="1">
    <location>
        <begin position="560"/>
        <end position="576"/>
    </location>
</feature>